<evidence type="ECO:0000256" key="4">
    <source>
        <dbReference type="ARBA" id="ARBA00023170"/>
    </source>
</evidence>
<evidence type="ECO:0000313" key="9">
    <source>
        <dbReference type="Proteomes" id="UP000007875"/>
    </source>
</evidence>
<keyword evidence="7" id="KW-1133">Transmembrane helix</keyword>
<keyword evidence="5" id="KW-0325">Glycoprotein</keyword>
<proteinExistence type="predicted"/>
<name>H2YTG7_CIOSA</name>
<dbReference type="GO" id="GO:0005886">
    <property type="term" value="C:plasma membrane"/>
    <property type="evidence" value="ECO:0007669"/>
    <property type="project" value="UniProtKB-SubCell"/>
</dbReference>
<evidence type="ECO:0000256" key="2">
    <source>
        <dbReference type="ARBA" id="ARBA00022475"/>
    </source>
</evidence>
<evidence type="ECO:0000256" key="5">
    <source>
        <dbReference type="ARBA" id="ARBA00023180"/>
    </source>
</evidence>
<dbReference type="Ensembl" id="ENSCSAVT00000008737.1">
    <property type="protein sequence ID" value="ENSCSAVP00000008627.1"/>
    <property type="gene ID" value="ENSCSAVG00000005136.1"/>
</dbReference>
<keyword evidence="2" id="KW-1003">Cell membrane</keyword>
<dbReference type="PANTHER" id="PTHR24246:SF27">
    <property type="entry name" value="ADENOSINE RECEPTOR, ISOFORM A"/>
    <property type="match status" value="1"/>
</dbReference>
<dbReference type="GeneTree" id="ENSGT00530000065318"/>
<dbReference type="SUPFAM" id="SSF81321">
    <property type="entry name" value="Family A G protein-coupled receptor-like"/>
    <property type="match status" value="1"/>
</dbReference>
<feature type="transmembrane region" description="Helical" evidence="7">
    <location>
        <begin position="40"/>
        <end position="67"/>
    </location>
</feature>
<comment type="subcellular location">
    <subcellularLocation>
        <location evidence="1">Cell membrane</location>
        <topology evidence="1">Multi-pass membrane protein</topology>
    </subcellularLocation>
</comment>
<evidence type="ECO:0000313" key="8">
    <source>
        <dbReference type="Ensembl" id="ENSCSAVP00000008627.1"/>
    </source>
</evidence>
<sequence>MTLLTGLSGCSIKSHFRKSASIGAGSNTQRRNKEKAALMVLMYMQIGFTVTLVPMILVVSLFLGGILNCSNYAAAYVTSFYLGMTNSLVNFVVYSVREDQFRSTVKSIFTTDHSSNLFSIDLPQKRINPIKQSRV</sequence>
<organism evidence="8 9">
    <name type="scientific">Ciona savignyi</name>
    <name type="common">Pacific transparent sea squirt</name>
    <dbReference type="NCBI Taxonomy" id="51511"/>
    <lineage>
        <taxon>Eukaryota</taxon>
        <taxon>Metazoa</taxon>
        <taxon>Chordata</taxon>
        <taxon>Tunicata</taxon>
        <taxon>Ascidiacea</taxon>
        <taxon>Phlebobranchia</taxon>
        <taxon>Cionidae</taxon>
        <taxon>Ciona</taxon>
    </lineage>
</organism>
<evidence type="ECO:0000256" key="7">
    <source>
        <dbReference type="SAM" id="Phobius"/>
    </source>
</evidence>
<dbReference type="Proteomes" id="UP000007875">
    <property type="component" value="Unassembled WGS sequence"/>
</dbReference>
<accession>H2YTG7</accession>
<keyword evidence="6" id="KW-0807">Transducer</keyword>
<keyword evidence="3" id="KW-0297">G-protein coupled receptor</keyword>
<dbReference type="InParanoid" id="H2YTG7"/>
<protein>
    <recommendedName>
        <fullName evidence="10">G-protein coupled receptors family 1 profile domain-containing protein</fullName>
    </recommendedName>
</protein>
<evidence type="ECO:0000256" key="3">
    <source>
        <dbReference type="ARBA" id="ARBA00023040"/>
    </source>
</evidence>
<keyword evidence="9" id="KW-1185">Reference proteome</keyword>
<feature type="transmembrane region" description="Helical" evidence="7">
    <location>
        <begin position="73"/>
        <end position="96"/>
    </location>
</feature>
<dbReference type="AlphaFoldDB" id="H2YTG7"/>
<reference evidence="9" key="1">
    <citation type="submission" date="2003-08" db="EMBL/GenBank/DDBJ databases">
        <authorList>
            <person name="Birren B."/>
            <person name="Nusbaum C."/>
            <person name="Abebe A."/>
            <person name="Abouelleil A."/>
            <person name="Adekoya E."/>
            <person name="Ait-zahra M."/>
            <person name="Allen N."/>
            <person name="Allen T."/>
            <person name="An P."/>
            <person name="Anderson M."/>
            <person name="Anderson S."/>
            <person name="Arachchi H."/>
            <person name="Armbruster J."/>
            <person name="Bachantsang P."/>
            <person name="Baldwin J."/>
            <person name="Barry A."/>
            <person name="Bayul T."/>
            <person name="Blitshsteyn B."/>
            <person name="Bloom T."/>
            <person name="Blye J."/>
            <person name="Boguslavskiy L."/>
            <person name="Borowsky M."/>
            <person name="Boukhgalter B."/>
            <person name="Brunache A."/>
            <person name="Butler J."/>
            <person name="Calixte N."/>
            <person name="Calvo S."/>
            <person name="Camarata J."/>
            <person name="Campo K."/>
            <person name="Chang J."/>
            <person name="Cheshatsang Y."/>
            <person name="Citroen M."/>
            <person name="Collymore A."/>
            <person name="Considine T."/>
            <person name="Cook A."/>
            <person name="Cooke P."/>
            <person name="Corum B."/>
            <person name="Cuomo C."/>
            <person name="David R."/>
            <person name="Dawoe T."/>
            <person name="Degray S."/>
            <person name="Dodge S."/>
            <person name="Dooley K."/>
            <person name="Dorje P."/>
            <person name="Dorjee K."/>
            <person name="Dorris L."/>
            <person name="Duffey N."/>
            <person name="Dupes A."/>
            <person name="Elkins T."/>
            <person name="Engels R."/>
            <person name="Erickson J."/>
            <person name="Farina A."/>
            <person name="Faro S."/>
            <person name="Ferreira P."/>
            <person name="Fischer H."/>
            <person name="Fitzgerald M."/>
            <person name="Foley K."/>
            <person name="Gage D."/>
            <person name="Galagan J."/>
            <person name="Gearin G."/>
            <person name="Gnerre S."/>
            <person name="Gnirke A."/>
            <person name="Goyette A."/>
            <person name="Graham J."/>
            <person name="Grandbois E."/>
            <person name="Gyaltsen K."/>
            <person name="Hafez N."/>
            <person name="Hagopian D."/>
            <person name="Hagos B."/>
            <person name="Hall J."/>
            <person name="Hatcher B."/>
            <person name="Heller A."/>
            <person name="Higgins H."/>
            <person name="Honan T."/>
            <person name="Horn A."/>
            <person name="Houde N."/>
            <person name="Hughes L."/>
            <person name="Hulme W."/>
            <person name="Husby E."/>
            <person name="Iliev I."/>
            <person name="Jaffe D."/>
            <person name="Jones C."/>
            <person name="Kamal M."/>
            <person name="Kamat A."/>
            <person name="Kamvysselis M."/>
            <person name="Karlsson E."/>
            <person name="Kells C."/>
            <person name="Kieu A."/>
            <person name="Kisner P."/>
            <person name="Kodira C."/>
            <person name="Kulbokas E."/>
            <person name="Labutti K."/>
            <person name="Lama D."/>
            <person name="Landers T."/>
            <person name="Leger J."/>
            <person name="Levine S."/>
            <person name="Lewis D."/>
            <person name="Lewis T."/>
            <person name="Lindblad-toh K."/>
            <person name="Liu X."/>
            <person name="Lokyitsang T."/>
            <person name="Lokyitsang Y."/>
            <person name="Lucien O."/>
            <person name="Lui A."/>
            <person name="Ma L.J."/>
            <person name="Mabbitt R."/>
            <person name="Macdonald J."/>
            <person name="Maclean C."/>
            <person name="Major J."/>
            <person name="Manning J."/>
            <person name="Marabella R."/>
            <person name="Maru K."/>
            <person name="Matthews C."/>
            <person name="Mauceli E."/>
            <person name="Mccarthy M."/>
            <person name="Mcdonough S."/>
            <person name="Mcghee T."/>
            <person name="Meldrim J."/>
            <person name="Meneus L."/>
            <person name="Mesirov J."/>
            <person name="Mihalev A."/>
            <person name="Mihova T."/>
            <person name="Mikkelsen T."/>
            <person name="Mlenga V."/>
            <person name="Moru K."/>
            <person name="Mozes J."/>
            <person name="Mulrain L."/>
            <person name="Munson G."/>
            <person name="Naylor J."/>
            <person name="Newes C."/>
            <person name="Nguyen C."/>
            <person name="Nguyen N."/>
            <person name="Nguyen T."/>
            <person name="Nicol R."/>
            <person name="Nielsen C."/>
            <person name="Nizzari M."/>
            <person name="Norbu C."/>
            <person name="Norbu N."/>
            <person name="O'donnell P."/>
            <person name="Okoawo O."/>
            <person name="O'leary S."/>
            <person name="Omotosho B."/>
            <person name="O'neill K."/>
            <person name="Osman S."/>
            <person name="Parker S."/>
            <person name="Perrin D."/>
            <person name="Phunkhang P."/>
            <person name="Piqani B."/>
            <person name="Purcell S."/>
            <person name="Rachupka T."/>
            <person name="Ramasamy U."/>
            <person name="Rameau R."/>
            <person name="Ray V."/>
            <person name="Raymond C."/>
            <person name="Retta R."/>
            <person name="Richardson S."/>
            <person name="Rise C."/>
            <person name="Rodriguez J."/>
            <person name="Rogers J."/>
            <person name="Rogov P."/>
            <person name="Rutman M."/>
            <person name="Schupbach R."/>
            <person name="Seaman C."/>
            <person name="Settipalli S."/>
            <person name="Sharpe T."/>
            <person name="Sheridan J."/>
            <person name="Sherpa N."/>
            <person name="Shi J."/>
            <person name="Smirnov S."/>
            <person name="Smith C."/>
            <person name="Sougnez C."/>
            <person name="Spencer B."/>
            <person name="Stalker J."/>
            <person name="Stange-thomann N."/>
            <person name="Stavropoulos S."/>
            <person name="Stetson K."/>
            <person name="Stone C."/>
            <person name="Stone S."/>
            <person name="Stubbs M."/>
            <person name="Talamas J."/>
            <person name="Tchuinga P."/>
            <person name="Tenzing P."/>
            <person name="Tesfaye S."/>
            <person name="Theodore J."/>
            <person name="Thoulutsang Y."/>
            <person name="Topham K."/>
            <person name="Towey S."/>
            <person name="Tsamla T."/>
            <person name="Tsomo N."/>
            <person name="Vallee D."/>
            <person name="Vassiliev H."/>
            <person name="Venkataraman V."/>
            <person name="Vinson J."/>
            <person name="Vo A."/>
            <person name="Wade C."/>
            <person name="Wang S."/>
            <person name="Wangchuk T."/>
            <person name="Wangdi T."/>
            <person name="Whittaker C."/>
            <person name="Wilkinson J."/>
            <person name="Wu Y."/>
            <person name="Wyman D."/>
            <person name="Yadav S."/>
            <person name="Yang S."/>
            <person name="Yang X."/>
            <person name="Yeager S."/>
            <person name="Yee E."/>
            <person name="Young G."/>
            <person name="Zainoun J."/>
            <person name="Zembeck L."/>
            <person name="Zimmer A."/>
            <person name="Zody M."/>
            <person name="Lander E."/>
        </authorList>
    </citation>
    <scope>NUCLEOTIDE SEQUENCE [LARGE SCALE GENOMIC DNA]</scope>
</reference>
<evidence type="ECO:0000256" key="6">
    <source>
        <dbReference type="ARBA" id="ARBA00023224"/>
    </source>
</evidence>
<dbReference type="Gene3D" id="1.20.1070.10">
    <property type="entry name" value="Rhodopsin 7-helix transmembrane proteins"/>
    <property type="match status" value="1"/>
</dbReference>
<reference evidence="8" key="3">
    <citation type="submission" date="2025-09" db="UniProtKB">
        <authorList>
            <consortium name="Ensembl"/>
        </authorList>
    </citation>
    <scope>IDENTIFICATION</scope>
</reference>
<dbReference type="HOGENOM" id="CLU_1885032_0_0_1"/>
<dbReference type="PANTHER" id="PTHR24246">
    <property type="entry name" value="OLFACTORY RECEPTOR AND ADENOSINE RECEPTOR"/>
    <property type="match status" value="1"/>
</dbReference>
<reference evidence="8" key="2">
    <citation type="submission" date="2025-08" db="UniProtKB">
        <authorList>
            <consortium name="Ensembl"/>
        </authorList>
    </citation>
    <scope>IDENTIFICATION</scope>
</reference>
<evidence type="ECO:0008006" key="10">
    <source>
        <dbReference type="Google" id="ProtNLM"/>
    </source>
</evidence>
<dbReference type="GO" id="GO:0004930">
    <property type="term" value="F:G protein-coupled receptor activity"/>
    <property type="evidence" value="ECO:0007669"/>
    <property type="project" value="UniProtKB-KW"/>
</dbReference>
<keyword evidence="7" id="KW-0812">Transmembrane</keyword>
<evidence type="ECO:0000256" key="1">
    <source>
        <dbReference type="ARBA" id="ARBA00004651"/>
    </source>
</evidence>
<keyword evidence="7" id="KW-0472">Membrane</keyword>
<keyword evidence="4" id="KW-0675">Receptor</keyword>